<sequence length="458" mass="47963">MGAWLPQEIIRRKRDGAVLSAEEIGAFIEGVTRSSVSDAQIAALAMAVCWRGMSTDECVALTLAMRDSGRVLDWCEAGLAGPVVDKHSTGGVGDTVSLVLAPMLAACGAFVPMISGRGLGHTGGTLDKLESIPGYSSTPPIALLRRVVCEAGVAIIGQTDELAPADRRLYAVRDMTATVESIPLIVASILSKKLAAGLDALVMDVKFGSGAFMRGFDQAQRLAETLVEVGSGAGLPTVALLTDMDQPLAPCAGNAIEVRAALDYLAGRARPARLDEVTRALGSTLLLQVRLAVTEDEARCRLDEALRSGQAAERFARMVKGLGGPGDLFERTDHYLERAPIVRAVPVPERVRVPNHRRVARIDTRALGLAVLELGGGRRRAEDRIDHAVGLSELAPLGAVLDPGAHLGLVHARSEQAARTAIAAVQAAYTLSDTTQLVGAPSAIAGRVTPAHPTGKGS</sequence>
<dbReference type="NCBIfam" id="TIGR02644">
    <property type="entry name" value="Y_phosphoryl"/>
    <property type="match status" value="1"/>
</dbReference>
<dbReference type="Pfam" id="PF02885">
    <property type="entry name" value="Glycos_trans_3N"/>
    <property type="match status" value="1"/>
</dbReference>
<keyword evidence="5 7" id="KW-0808">Transferase</keyword>
<dbReference type="PANTHER" id="PTHR10515">
    <property type="entry name" value="THYMIDINE PHOSPHORYLASE"/>
    <property type="match status" value="1"/>
</dbReference>
<dbReference type="Gene3D" id="3.90.1170.30">
    <property type="entry name" value="Pyrimidine nucleoside phosphorylase-like, C-terminal domain"/>
    <property type="match status" value="1"/>
</dbReference>
<dbReference type="Gene3D" id="1.20.970.10">
    <property type="entry name" value="Transferase, Pyrimidine Nucleoside Phosphorylase, Chain C"/>
    <property type="match status" value="1"/>
</dbReference>
<dbReference type="Proteomes" id="UP000633943">
    <property type="component" value="Unassembled WGS sequence"/>
</dbReference>
<dbReference type="Gene3D" id="3.40.1030.10">
    <property type="entry name" value="Nucleoside phosphorylase/phosphoribosyltransferase catalytic domain"/>
    <property type="match status" value="1"/>
</dbReference>
<name>A0ABX1NTT6_9RHOO</name>
<comment type="function">
    <text evidence="7">The enzymes which catalyze the reversible phosphorolysis of pyrimidine nucleosides are involved in the degradation of these compounds and in their utilization as carbon and energy sources, or in the rescue of pyrimidine bases for nucleotide synthesis.</text>
</comment>
<dbReference type="Pfam" id="PF00591">
    <property type="entry name" value="Glycos_transf_3"/>
    <property type="match status" value="1"/>
</dbReference>
<organism evidence="9 10">
    <name type="scientific">Aromatoleum bremense</name>
    <dbReference type="NCBI Taxonomy" id="76115"/>
    <lineage>
        <taxon>Bacteria</taxon>
        <taxon>Pseudomonadati</taxon>
        <taxon>Pseudomonadota</taxon>
        <taxon>Betaproteobacteria</taxon>
        <taxon>Rhodocyclales</taxon>
        <taxon>Rhodocyclaceae</taxon>
        <taxon>Aromatoleum</taxon>
    </lineage>
</organism>
<proteinExistence type="inferred from homology"/>
<dbReference type="SUPFAM" id="SSF47648">
    <property type="entry name" value="Nucleoside phosphorylase/phosphoribosyltransferase N-terminal domain"/>
    <property type="match status" value="1"/>
</dbReference>
<dbReference type="InterPro" id="IPR036566">
    <property type="entry name" value="PYNP-like_C_sf"/>
</dbReference>
<dbReference type="PROSITE" id="PS00647">
    <property type="entry name" value="THYMID_PHOSPHORYLASE"/>
    <property type="match status" value="1"/>
</dbReference>
<dbReference type="EMBL" id="WTVP01000015">
    <property type="protein sequence ID" value="NMG15411.1"/>
    <property type="molecule type" value="Genomic_DNA"/>
</dbReference>
<evidence type="ECO:0000256" key="1">
    <source>
        <dbReference type="ARBA" id="ARBA00006915"/>
    </source>
</evidence>
<dbReference type="InterPro" id="IPR017459">
    <property type="entry name" value="Glycosyl_Trfase_fam3_N_dom"/>
</dbReference>
<reference evidence="9 10" key="1">
    <citation type="submission" date="2019-12" db="EMBL/GenBank/DDBJ databases">
        <title>Comparative genomics gives insights into the taxonomy of the Azoarcus-Aromatoleum group and reveals separate origins of nif in the plant-associated Azoarcus and non-plant-associated Aromatoleum sub-groups.</title>
        <authorList>
            <person name="Lafos M."/>
            <person name="Maluk M."/>
            <person name="Batista M."/>
            <person name="Junghare M."/>
            <person name="Carmona M."/>
            <person name="Faoro H."/>
            <person name="Cruz L.M."/>
            <person name="Battistoni F."/>
            <person name="De Souza E."/>
            <person name="Pedrosa F."/>
            <person name="Chen W.-M."/>
            <person name="Poole P.S."/>
            <person name="Dixon R.A."/>
            <person name="James E.K."/>
        </authorList>
    </citation>
    <scope>NUCLEOTIDE SEQUENCE [LARGE SCALE GENOMIC DNA]</scope>
    <source>
        <strain evidence="9 10">PbN1</strain>
    </source>
</reference>
<dbReference type="NCBIfam" id="NF004490">
    <property type="entry name" value="PRK05820.1"/>
    <property type="match status" value="1"/>
</dbReference>
<dbReference type="EC" id="2.4.2.4" evidence="3 7"/>
<dbReference type="SUPFAM" id="SSF54680">
    <property type="entry name" value="Pyrimidine nucleoside phosphorylase C-terminal domain"/>
    <property type="match status" value="1"/>
</dbReference>
<dbReference type="InterPro" id="IPR018090">
    <property type="entry name" value="Pyrmidine_PPas_bac/euk"/>
</dbReference>
<keyword evidence="4 7" id="KW-0328">Glycosyltransferase</keyword>
<evidence type="ECO:0000256" key="5">
    <source>
        <dbReference type="ARBA" id="ARBA00022679"/>
    </source>
</evidence>
<accession>A0ABX1NTT6</accession>
<evidence type="ECO:0000256" key="4">
    <source>
        <dbReference type="ARBA" id="ARBA00022676"/>
    </source>
</evidence>
<dbReference type="InterPro" id="IPR036320">
    <property type="entry name" value="Glycosyl_Trfase_fam3_N_dom_sf"/>
</dbReference>
<comment type="subunit">
    <text evidence="2 7">Homodimer.</text>
</comment>
<dbReference type="InterPro" id="IPR035902">
    <property type="entry name" value="Nuc_phospho_transferase"/>
</dbReference>
<dbReference type="HAMAP" id="MF_01628">
    <property type="entry name" value="Thymid_phosp"/>
    <property type="match status" value="1"/>
</dbReference>
<dbReference type="GO" id="GO:0009032">
    <property type="term" value="F:thymidine phosphorylase activity"/>
    <property type="evidence" value="ECO:0007669"/>
    <property type="project" value="UniProtKB-EC"/>
</dbReference>
<feature type="domain" description="Pyrimidine nucleoside phosphorylase C-terminal" evidence="8">
    <location>
        <begin position="358"/>
        <end position="432"/>
    </location>
</feature>
<keyword evidence="10" id="KW-1185">Reference proteome</keyword>
<comment type="catalytic activity">
    <reaction evidence="6 7">
        <text>thymidine + phosphate = 2-deoxy-alpha-D-ribose 1-phosphate + thymine</text>
        <dbReference type="Rhea" id="RHEA:16037"/>
        <dbReference type="ChEBI" id="CHEBI:17748"/>
        <dbReference type="ChEBI" id="CHEBI:17821"/>
        <dbReference type="ChEBI" id="CHEBI:43474"/>
        <dbReference type="ChEBI" id="CHEBI:57259"/>
        <dbReference type="EC" id="2.4.2.4"/>
    </reaction>
</comment>
<gene>
    <name evidence="7 9" type="primary">deoA</name>
    <name evidence="9" type="ORF">GPA24_07615</name>
</gene>
<comment type="caution">
    <text evidence="9">The sequence shown here is derived from an EMBL/GenBank/DDBJ whole genome shotgun (WGS) entry which is preliminary data.</text>
</comment>
<evidence type="ECO:0000256" key="3">
    <source>
        <dbReference type="ARBA" id="ARBA00011892"/>
    </source>
</evidence>
<dbReference type="PANTHER" id="PTHR10515:SF0">
    <property type="entry name" value="THYMIDINE PHOSPHORYLASE"/>
    <property type="match status" value="1"/>
</dbReference>
<dbReference type="InterPro" id="IPR017872">
    <property type="entry name" value="Pyrmidine_PPase_CS"/>
</dbReference>
<dbReference type="InterPro" id="IPR013102">
    <property type="entry name" value="PYNP_C"/>
</dbReference>
<evidence type="ECO:0000256" key="2">
    <source>
        <dbReference type="ARBA" id="ARBA00011738"/>
    </source>
</evidence>
<dbReference type="InterPro" id="IPR013465">
    <property type="entry name" value="Thymidine_Pase"/>
</dbReference>
<dbReference type="InterPro" id="IPR000312">
    <property type="entry name" value="Glycosyl_Trfase_fam3"/>
</dbReference>
<dbReference type="SMART" id="SM00941">
    <property type="entry name" value="PYNP_C"/>
    <property type="match status" value="1"/>
</dbReference>
<protein>
    <recommendedName>
        <fullName evidence="3 7">Thymidine phosphorylase</fullName>
        <ecNumber evidence="3 7">2.4.2.4</ecNumber>
    </recommendedName>
    <alternativeName>
        <fullName evidence="7">TdRPase</fullName>
    </alternativeName>
</protein>
<dbReference type="InterPro" id="IPR000053">
    <property type="entry name" value="Thymidine/pyrmidine_PPase"/>
</dbReference>
<evidence type="ECO:0000259" key="8">
    <source>
        <dbReference type="SMART" id="SM00941"/>
    </source>
</evidence>
<dbReference type="PIRSF" id="PIRSF000478">
    <property type="entry name" value="TP_PyNP"/>
    <property type="match status" value="1"/>
</dbReference>
<evidence type="ECO:0000256" key="7">
    <source>
        <dbReference type="HAMAP-Rule" id="MF_01628"/>
    </source>
</evidence>
<comment type="pathway">
    <text evidence="7">Pyrimidine metabolism; dTMP biosynthesis via salvage pathway; dTMP from thymine: step 1/2.</text>
</comment>
<dbReference type="SUPFAM" id="SSF52418">
    <property type="entry name" value="Nucleoside phosphorylase/phosphoribosyltransferase catalytic domain"/>
    <property type="match status" value="1"/>
</dbReference>
<evidence type="ECO:0000256" key="6">
    <source>
        <dbReference type="ARBA" id="ARBA00048550"/>
    </source>
</evidence>
<comment type="similarity">
    <text evidence="1 7">Belongs to the thymidine/pyrimidine-nucleoside phosphorylase family.</text>
</comment>
<evidence type="ECO:0000313" key="9">
    <source>
        <dbReference type="EMBL" id="NMG15411.1"/>
    </source>
</evidence>
<dbReference type="Pfam" id="PF07831">
    <property type="entry name" value="PYNP_C"/>
    <property type="match status" value="1"/>
</dbReference>
<evidence type="ECO:0000313" key="10">
    <source>
        <dbReference type="Proteomes" id="UP000633943"/>
    </source>
</evidence>
<dbReference type="NCBIfam" id="TIGR02643">
    <property type="entry name" value="T_phosphoryl"/>
    <property type="match status" value="1"/>
</dbReference>